<proteinExistence type="predicted"/>
<reference evidence="3" key="1">
    <citation type="submission" date="2016-10" db="EMBL/GenBank/DDBJ databases">
        <authorList>
            <person name="Varghese N."/>
            <person name="Submissions S."/>
        </authorList>
    </citation>
    <scope>NUCLEOTIDE SEQUENCE [LARGE SCALE GENOMIC DNA]</scope>
    <source>
        <strain evidence="3">S9</strain>
    </source>
</reference>
<dbReference type="OrthoDB" id="7869153at2"/>
<dbReference type="InterPro" id="IPR026838">
    <property type="entry name" value="YheC/D"/>
</dbReference>
<evidence type="ECO:0000256" key="1">
    <source>
        <dbReference type="SAM" id="MobiDB-lite"/>
    </source>
</evidence>
<feature type="compositionally biased region" description="Basic and acidic residues" evidence="1">
    <location>
        <begin position="244"/>
        <end position="267"/>
    </location>
</feature>
<protein>
    <submittedName>
        <fullName evidence="2">YheC/D like ATP-grasp</fullName>
    </submittedName>
</protein>
<dbReference type="SUPFAM" id="SSF56059">
    <property type="entry name" value="Glutathione synthetase ATP-binding domain-like"/>
    <property type="match status" value="1"/>
</dbReference>
<keyword evidence="3" id="KW-1185">Reference proteome</keyword>
<dbReference type="RefSeq" id="WP_093052555.1">
    <property type="nucleotide sequence ID" value="NZ_FOGT01000009.1"/>
</dbReference>
<name>A0A1H9V4G3_9BACI</name>
<organism evidence="2 3">
    <name type="scientific">Salipaludibacillus aurantiacus</name>
    <dbReference type="NCBI Taxonomy" id="1601833"/>
    <lineage>
        <taxon>Bacteria</taxon>
        <taxon>Bacillati</taxon>
        <taxon>Bacillota</taxon>
        <taxon>Bacilli</taxon>
        <taxon>Bacillales</taxon>
        <taxon>Bacillaceae</taxon>
    </lineage>
</organism>
<evidence type="ECO:0000313" key="2">
    <source>
        <dbReference type="EMBL" id="SES16183.1"/>
    </source>
</evidence>
<gene>
    <name evidence="2" type="ORF">SAMN05518684_109130</name>
</gene>
<feature type="region of interest" description="Disordered" evidence="1">
    <location>
        <begin position="244"/>
        <end position="277"/>
    </location>
</feature>
<evidence type="ECO:0000313" key="3">
    <source>
        <dbReference type="Proteomes" id="UP000198571"/>
    </source>
</evidence>
<dbReference type="AlphaFoldDB" id="A0A1H9V4G3"/>
<accession>A0A1H9V4G3</accession>
<dbReference type="Gene3D" id="3.30.470.20">
    <property type="entry name" value="ATP-grasp fold, B domain"/>
    <property type="match status" value="1"/>
</dbReference>
<sequence>MKVSVSKWSKYKLMKQNKLLADYLPETRIFKRDTLWSMLKRHKSVVIKPNFGRLGFKILKVNSLGDDHYNIHYGRKINHFTGQVPTLNYINQITKKKRVVQQYIPLATIDDAPFDFRIMLQRKKRTDDWFVTGTAAKVSFSGYFVTNASVQVLTVEEAINKSILKNKVKVTDLQKKLDSLGLEAARHLQKYFPKRTEIGLDVGIDEDGNLWIIEANYRPSINMFEIMQNQTFYKNIVDFRSSPERYKERKTENTGKSESPGKNDLLPENKVTSNLNKNPDGNFITNLIRRFRRFLSSE</sequence>
<dbReference type="STRING" id="1601833.SAMN05518684_109130"/>
<dbReference type="Proteomes" id="UP000198571">
    <property type="component" value="Unassembled WGS sequence"/>
</dbReference>
<dbReference type="EMBL" id="FOGT01000009">
    <property type="protein sequence ID" value="SES16183.1"/>
    <property type="molecule type" value="Genomic_DNA"/>
</dbReference>
<dbReference type="Pfam" id="PF14398">
    <property type="entry name" value="ATPgrasp_YheCD"/>
    <property type="match status" value="1"/>
</dbReference>